<dbReference type="EMBL" id="WOTW01000003">
    <property type="protein sequence ID" value="MUP36646.1"/>
    <property type="molecule type" value="Genomic_DNA"/>
</dbReference>
<proteinExistence type="predicted"/>
<dbReference type="EMBL" id="QTZN02000003">
    <property type="protein sequence ID" value="MVB05851.1"/>
    <property type="molecule type" value="Genomic_DNA"/>
</dbReference>
<organism evidence="2 5">
    <name type="scientific">Labilibaculum euxinus</name>
    <dbReference type="NCBI Taxonomy" id="2686357"/>
    <lineage>
        <taxon>Bacteria</taxon>
        <taxon>Pseudomonadati</taxon>
        <taxon>Bacteroidota</taxon>
        <taxon>Bacteroidia</taxon>
        <taxon>Marinilabiliales</taxon>
        <taxon>Marinifilaceae</taxon>
        <taxon>Labilibaculum</taxon>
    </lineage>
</organism>
<comment type="caution">
    <text evidence="2">The sequence shown here is derived from an EMBL/GenBank/DDBJ whole genome shotgun (WGS) entry which is preliminary data.</text>
</comment>
<dbReference type="Proteomes" id="UP000285951">
    <property type="component" value="Unassembled WGS sequence"/>
</dbReference>
<keyword evidence="1" id="KW-0472">Membrane</keyword>
<evidence type="ECO:0000313" key="3">
    <source>
        <dbReference type="EMBL" id="MVB05851.1"/>
    </source>
</evidence>
<dbReference type="OrthoDB" id="6225685at2"/>
<name>A0A7M4D1W7_9BACT</name>
<sequence length="323" mass="33459">MGNNPMMNIDEDGEFWNLIIGAAIGGVLNWASNGAKFNAKGLGYFGVGAVAGALSAGVGTGITAAASGYSFGAGFVGSQSAMAAISSNYSSSFISGAIIGGSSGVSGGFTSGFGNALVNNQNIGQAVSAGVQKGVAGGVSGALLGGIFGAVDAYKDSRNIWTGDDVEIGRNPFSINNTPIPEDELFYIHENGGLYSIKQLKDPITSRINPRLTTNEGTYDKVIHELSLENDSSAGSKISLKIPGSHIKGYAGIKTGRYYYPKDGGIEFTSNNGLSKIINTGSTQFSFSAKRLSQIIAKIYGTGHNDGVNYGPFTFKIIVRQKK</sequence>
<keyword evidence="1" id="KW-0812">Transmembrane</keyword>
<accession>A0A7M4D1W7</accession>
<keyword evidence="1" id="KW-1133">Transmembrane helix</keyword>
<evidence type="ECO:0000313" key="4">
    <source>
        <dbReference type="Proteomes" id="UP000285951"/>
    </source>
</evidence>
<feature type="transmembrane region" description="Helical" evidence="1">
    <location>
        <begin position="44"/>
        <end position="69"/>
    </location>
</feature>
<evidence type="ECO:0000313" key="5">
    <source>
        <dbReference type="Proteomes" id="UP000462449"/>
    </source>
</evidence>
<reference evidence="3 4" key="1">
    <citation type="submission" date="2019-11" db="EMBL/GenBank/DDBJ databases">
        <title>Draft genome sequence of Labilibaculum sp. strain SYP isolated from Black Sea.</title>
        <authorList>
            <person name="Yadav S."/>
            <person name="Villanueva L."/>
        </authorList>
    </citation>
    <scope>NUCLEOTIDE SEQUENCE [LARGE SCALE GENOMIC DNA]</scope>
    <source>
        <strain evidence="3 4">44</strain>
    </source>
</reference>
<dbReference type="Proteomes" id="UP000462449">
    <property type="component" value="Unassembled WGS sequence"/>
</dbReference>
<feature type="transmembrane region" description="Helical" evidence="1">
    <location>
        <begin position="15"/>
        <end position="32"/>
    </location>
</feature>
<evidence type="ECO:0000256" key="1">
    <source>
        <dbReference type="SAM" id="Phobius"/>
    </source>
</evidence>
<gene>
    <name evidence="3" type="ORF">DWB62_002295</name>
    <name evidence="2" type="ORF">GNY23_02295</name>
</gene>
<reference evidence="2 5" key="2">
    <citation type="submission" date="2019-12" db="EMBL/GenBank/DDBJ databases">
        <title>Draft genome sequence of Labilibaculum sp. strain 44 isolated from deep waters of Black Sea.</title>
        <authorList>
            <person name="Yadav S."/>
            <person name="Villanueva L."/>
        </authorList>
    </citation>
    <scope>NUCLEOTIDE SEQUENCE [LARGE SCALE GENOMIC DNA]</scope>
    <source>
        <strain evidence="2 5">44</strain>
    </source>
</reference>
<dbReference type="AlphaFoldDB" id="A0A7M4D1W7"/>
<evidence type="ECO:0000313" key="2">
    <source>
        <dbReference type="EMBL" id="MUP36646.1"/>
    </source>
</evidence>
<keyword evidence="4" id="KW-1185">Reference proteome</keyword>
<protein>
    <submittedName>
        <fullName evidence="2">Uncharacterized protein</fullName>
    </submittedName>
</protein>